<dbReference type="EMBL" id="JBIGHY010000023">
    <property type="protein sequence ID" value="MFG6417345.1"/>
    <property type="molecule type" value="Genomic_DNA"/>
</dbReference>
<comment type="caution">
    <text evidence="1">The sequence shown here is derived from an EMBL/GenBank/DDBJ whole genome shotgun (WGS) entry which is preliminary data.</text>
</comment>
<accession>A0ABW7EV17</accession>
<organism evidence="1 2">
    <name type="scientific">Pelomonas dachongensis</name>
    <dbReference type="NCBI Taxonomy" id="3299029"/>
    <lineage>
        <taxon>Bacteria</taxon>
        <taxon>Pseudomonadati</taxon>
        <taxon>Pseudomonadota</taxon>
        <taxon>Betaproteobacteria</taxon>
        <taxon>Burkholderiales</taxon>
        <taxon>Sphaerotilaceae</taxon>
        <taxon>Roseateles</taxon>
    </lineage>
</organism>
<reference evidence="1 2" key="1">
    <citation type="submission" date="2024-09" db="EMBL/GenBank/DDBJ databases">
        <title>Novel species of the genus Pelomonas and Roseateles isolated from streams.</title>
        <authorList>
            <person name="Lu H."/>
        </authorList>
    </citation>
    <scope>NUCLEOTIDE SEQUENCE [LARGE SCALE GENOMIC DNA]</scope>
    <source>
        <strain evidence="1 2">DC23W</strain>
    </source>
</reference>
<dbReference type="RefSeq" id="WP_394473403.1">
    <property type="nucleotide sequence ID" value="NZ_JBIGHY010000023.1"/>
</dbReference>
<protein>
    <submittedName>
        <fullName evidence="1">Uncharacterized protein</fullName>
    </submittedName>
</protein>
<sequence length="178" mass="19780">MAHATSAPSKASVNALTSFAERLRSSRVENWEDARQPLRAIGIEPTSCVDNSNTKWTHCSLQSKGVAFELMILSNPFGAEGMWKDLVMQLPAKHSAAIEESDDLTFLKAHGWEIGESNYPLNLEIPEENAPGCAYTARSNRTALKNIIAFELHLFFRRANGKCGKELDTSQLFIKKLN</sequence>
<proteinExistence type="predicted"/>
<gene>
    <name evidence="1" type="ORF">ACG02S_25980</name>
</gene>
<name>A0ABW7EV17_9BURK</name>
<keyword evidence="2" id="KW-1185">Reference proteome</keyword>
<evidence type="ECO:0000313" key="2">
    <source>
        <dbReference type="Proteomes" id="UP001606300"/>
    </source>
</evidence>
<dbReference type="Proteomes" id="UP001606300">
    <property type="component" value="Unassembled WGS sequence"/>
</dbReference>
<evidence type="ECO:0000313" key="1">
    <source>
        <dbReference type="EMBL" id="MFG6417345.1"/>
    </source>
</evidence>